<evidence type="ECO:0000259" key="1">
    <source>
        <dbReference type="Pfam" id="PF12770"/>
    </source>
</evidence>
<gene>
    <name evidence="2" type="ORF">CJ255_08500</name>
</gene>
<dbReference type="AlphaFoldDB" id="A0A2A6RKG2"/>
<comment type="caution">
    <text evidence="2">The sequence shown here is derived from an EMBL/GenBank/DDBJ whole genome shotgun (WGS) entry which is preliminary data.</text>
</comment>
<dbReference type="EMBL" id="NQWI01000028">
    <property type="protein sequence ID" value="PDW03512.1"/>
    <property type="molecule type" value="Genomic_DNA"/>
</dbReference>
<accession>A0A2A6RKG2</accession>
<reference evidence="3" key="1">
    <citation type="submission" date="2017-08" db="EMBL/GenBank/DDBJ databases">
        <authorList>
            <person name="Grouzdev D.S."/>
            <person name="Gaisin V.A."/>
            <person name="Rysina M.S."/>
            <person name="Gorlenko V.M."/>
        </authorList>
    </citation>
    <scope>NUCLEOTIDE SEQUENCE [LARGE SCALE GENOMIC DNA]</scope>
    <source>
        <strain evidence="3">Kir15-3F</strain>
    </source>
</reference>
<dbReference type="Pfam" id="PF12770">
    <property type="entry name" value="CHAT"/>
    <property type="match status" value="1"/>
</dbReference>
<organism evidence="2 3">
    <name type="scientific">Candidatus Viridilinea mediisalina</name>
    <dbReference type="NCBI Taxonomy" id="2024553"/>
    <lineage>
        <taxon>Bacteria</taxon>
        <taxon>Bacillati</taxon>
        <taxon>Chloroflexota</taxon>
        <taxon>Chloroflexia</taxon>
        <taxon>Chloroflexales</taxon>
        <taxon>Chloroflexineae</taxon>
        <taxon>Oscillochloridaceae</taxon>
        <taxon>Candidatus Viridilinea</taxon>
    </lineage>
</organism>
<proteinExistence type="predicted"/>
<evidence type="ECO:0000313" key="3">
    <source>
        <dbReference type="Proteomes" id="UP000220527"/>
    </source>
</evidence>
<evidence type="ECO:0000313" key="2">
    <source>
        <dbReference type="EMBL" id="PDW03512.1"/>
    </source>
</evidence>
<dbReference type="OrthoDB" id="8253226at2"/>
<protein>
    <recommendedName>
        <fullName evidence="1">CHAT domain-containing protein</fullName>
    </recommendedName>
</protein>
<dbReference type="RefSeq" id="WP_097643679.1">
    <property type="nucleotide sequence ID" value="NZ_NQWI01000028.1"/>
</dbReference>
<sequence>MLSTPDPIALELNFIPQGEGAIIRWEAAVLGVRLSRLGAPIPPEDVALVLRALDMLQDPDYPLARTAHQERQFTLSSDERARLADLKLISSHGHVVNDAPRRLGRRLFAALTEDVAGRVALDAVRDHALATGAPLHITLGFPPEAARLAALPWELLWDAGPAPLLLGRGMQGSLTRRLDLAQALPPPRRGSGPLRILAISPMAGIGPELRQVERAARQEALAPLLHKGLALVHELEPANREALADAVSLHGPFDIIHFYGHGRLRGPEGELLLDTPRGGDWFSAGAMASLVGGVGLVALFACQGASINVGAGEALLGGVAQTLVAAGAPAVLGMQLAVRASAAARAAACIYHALATGESLQHGVALARRALFVSERDTTSWFVPTLYLRERSGGPYCLRPTLPPSTPNAAAQAQRSQQSVIARGGTIRALRIQGQPGSTQRVYASAGGRIADVVMKQGVN</sequence>
<name>A0A2A6RKG2_9CHLR</name>
<dbReference type="InterPro" id="IPR024983">
    <property type="entry name" value="CHAT_dom"/>
</dbReference>
<dbReference type="Proteomes" id="UP000220527">
    <property type="component" value="Unassembled WGS sequence"/>
</dbReference>
<keyword evidence="3" id="KW-1185">Reference proteome</keyword>
<feature type="domain" description="CHAT" evidence="1">
    <location>
        <begin position="102"/>
        <end position="377"/>
    </location>
</feature>